<dbReference type="Proteomes" id="UP000280834">
    <property type="component" value="Unassembled WGS sequence"/>
</dbReference>
<dbReference type="PROSITE" id="PS01186">
    <property type="entry name" value="EGF_2"/>
    <property type="match status" value="2"/>
</dbReference>
<keyword evidence="5" id="KW-0677">Repeat</keyword>
<proteinExistence type="predicted"/>
<dbReference type="PROSITE" id="PS01187">
    <property type="entry name" value="EGF_CA"/>
    <property type="match status" value="2"/>
</dbReference>
<evidence type="ECO:0000313" key="12">
    <source>
        <dbReference type="WBParaSite" id="BTMF_0001564701-mRNA-1"/>
    </source>
</evidence>
<keyword evidence="4" id="KW-0732">Signal</keyword>
<dbReference type="PANTHER" id="PTHR47333">
    <property type="entry name" value="VON WILLEBRAND FACTOR C AND EGF DOMAIN-CONTAINING PROTEIN"/>
    <property type="match status" value="1"/>
</dbReference>
<evidence type="ECO:0000259" key="9">
    <source>
        <dbReference type="PROSITE" id="PS50026"/>
    </source>
</evidence>
<dbReference type="InterPro" id="IPR009030">
    <property type="entry name" value="Growth_fac_rcpt_cys_sf"/>
</dbReference>
<dbReference type="SUPFAM" id="SSF57184">
    <property type="entry name" value="Growth factor receptor domain"/>
    <property type="match status" value="1"/>
</dbReference>
<dbReference type="FunFam" id="2.10.25.10:FF:000240">
    <property type="entry name" value="Vitamin K-dependent protein S"/>
    <property type="match status" value="1"/>
</dbReference>
<keyword evidence="6" id="KW-1015">Disulfide bond</keyword>
<dbReference type="PANTHER" id="PTHR47333:SF4">
    <property type="entry name" value="EGF-LIKE DOMAIN-CONTAINING PROTEIN"/>
    <property type="match status" value="1"/>
</dbReference>
<keyword evidence="11" id="KW-1185">Reference proteome</keyword>
<dbReference type="WBParaSite" id="BTMF_0001564701-mRNA-1">
    <property type="protein sequence ID" value="BTMF_0001564701-mRNA-1"/>
    <property type="gene ID" value="BTMF_0001564701"/>
</dbReference>
<reference evidence="10 11" key="2">
    <citation type="submission" date="2018-11" db="EMBL/GenBank/DDBJ databases">
        <authorList>
            <consortium name="Pathogen Informatics"/>
        </authorList>
    </citation>
    <scope>NUCLEOTIDE SEQUENCE [LARGE SCALE GENOMIC DNA]</scope>
</reference>
<gene>
    <name evidence="10" type="ORF">BTMF_LOCUS13642</name>
</gene>
<dbReference type="FunFam" id="2.10.25.10:FF:000010">
    <property type="entry name" value="Pro-epidermal growth factor"/>
    <property type="match status" value="1"/>
</dbReference>
<name>A0A0R3R6K3_9BILA</name>
<reference evidence="12" key="1">
    <citation type="submission" date="2017-02" db="UniProtKB">
        <authorList>
            <consortium name="WormBaseParasite"/>
        </authorList>
    </citation>
    <scope>IDENTIFICATION</scope>
</reference>
<dbReference type="InterPro" id="IPR000152">
    <property type="entry name" value="EGF-type_Asp/Asn_hydroxyl_site"/>
</dbReference>
<dbReference type="InterPro" id="IPR052080">
    <property type="entry name" value="vWF_C/EGF_Fibrillin"/>
</dbReference>
<evidence type="ECO:0000256" key="6">
    <source>
        <dbReference type="ARBA" id="ARBA00023157"/>
    </source>
</evidence>
<evidence type="ECO:0000313" key="10">
    <source>
        <dbReference type="EMBL" id="VDO46409.1"/>
    </source>
</evidence>
<dbReference type="InterPro" id="IPR001881">
    <property type="entry name" value="EGF-like_Ca-bd_dom"/>
</dbReference>
<evidence type="ECO:0000256" key="4">
    <source>
        <dbReference type="ARBA" id="ARBA00022729"/>
    </source>
</evidence>
<dbReference type="FunFam" id="2.10.25.10:FF:000037">
    <property type="entry name" value="Signal peptide, CUB domain and EGF-like domain-containing 2"/>
    <property type="match status" value="1"/>
</dbReference>
<evidence type="ECO:0000256" key="8">
    <source>
        <dbReference type="PROSITE-ProRule" id="PRU00076"/>
    </source>
</evidence>
<dbReference type="SUPFAM" id="SSF57196">
    <property type="entry name" value="EGF/Laminin"/>
    <property type="match status" value="1"/>
</dbReference>
<dbReference type="SMART" id="SM00179">
    <property type="entry name" value="EGF_CA"/>
    <property type="match status" value="3"/>
</dbReference>
<comment type="subcellular location">
    <subcellularLocation>
        <location evidence="1">Secreted</location>
    </subcellularLocation>
</comment>
<dbReference type="Gene3D" id="2.10.25.10">
    <property type="entry name" value="Laminin"/>
    <property type="match status" value="4"/>
</dbReference>
<dbReference type="GO" id="GO:0005576">
    <property type="term" value="C:extracellular region"/>
    <property type="evidence" value="ECO:0007669"/>
    <property type="project" value="UniProtKB-SubCell"/>
</dbReference>
<dbReference type="PROSITE" id="PS50026">
    <property type="entry name" value="EGF_3"/>
    <property type="match status" value="1"/>
</dbReference>
<evidence type="ECO:0000256" key="2">
    <source>
        <dbReference type="ARBA" id="ARBA00022525"/>
    </source>
</evidence>
<dbReference type="Pfam" id="PF14670">
    <property type="entry name" value="FXa_inhibition"/>
    <property type="match status" value="3"/>
</dbReference>
<dbReference type="InterPro" id="IPR000742">
    <property type="entry name" value="EGF"/>
</dbReference>
<dbReference type="AlphaFoldDB" id="A0A0R3R6K3"/>
<evidence type="ECO:0000256" key="7">
    <source>
        <dbReference type="ARBA" id="ARBA00023180"/>
    </source>
</evidence>
<sequence>GRHCKPIIDPCQVKRRLKLIKCHKCCEQICESNEDGSLKCSCKSGYQLISDDKSCSGKLFANINNNFSFQLIIIILQFNIDECTDNNGGCKQLCINLPGSYQCSCKTGFLLIYDGKTCEDINECIANNAGCEHNCINEEGGYACTCEVGYNLASDNHSCYDINECLSNNGDCSQLCKNEEGSYHCKCFRGFSLAEDGKTCIGNIFLFIYKFYLFSKANL</sequence>
<organism evidence="12">
    <name type="scientific">Brugia timori</name>
    <dbReference type="NCBI Taxonomy" id="42155"/>
    <lineage>
        <taxon>Eukaryota</taxon>
        <taxon>Metazoa</taxon>
        <taxon>Ecdysozoa</taxon>
        <taxon>Nematoda</taxon>
        <taxon>Chromadorea</taxon>
        <taxon>Rhabditida</taxon>
        <taxon>Spirurina</taxon>
        <taxon>Spiruromorpha</taxon>
        <taxon>Filarioidea</taxon>
        <taxon>Onchocercidae</taxon>
        <taxon>Brugia</taxon>
    </lineage>
</organism>
<keyword evidence="3 8" id="KW-0245">EGF-like domain</keyword>
<dbReference type="InterPro" id="IPR018097">
    <property type="entry name" value="EGF_Ca-bd_CS"/>
</dbReference>
<dbReference type="SMART" id="SM00181">
    <property type="entry name" value="EGF"/>
    <property type="match status" value="4"/>
</dbReference>
<keyword evidence="7" id="KW-0325">Glycoprotein</keyword>
<dbReference type="STRING" id="42155.A0A0R3R6K3"/>
<dbReference type="PROSITE" id="PS00010">
    <property type="entry name" value="ASX_HYDROXYL"/>
    <property type="match status" value="1"/>
</dbReference>
<dbReference type="EMBL" id="UZAG01020317">
    <property type="protein sequence ID" value="VDO46409.1"/>
    <property type="molecule type" value="Genomic_DNA"/>
</dbReference>
<evidence type="ECO:0000313" key="11">
    <source>
        <dbReference type="Proteomes" id="UP000280834"/>
    </source>
</evidence>
<evidence type="ECO:0000256" key="1">
    <source>
        <dbReference type="ARBA" id="ARBA00004613"/>
    </source>
</evidence>
<comment type="caution">
    <text evidence="8">Lacks conserved residue(s) required for the propagation of feature annotation.</text>
</comment>
<accession>A0A0R3R6K3</accession>
<evidence type="ECO:0000256" key="5">
    <source>
        <dbReference type="ARBA" id="ARBA00022737"/>
    </source>
</evidence>
<dbReference type="GO" id="GO:0005509">
    <property type="term" value="F:calcium ion binding"/>
    <property type="evidence" value="ECO:0007669"/>
    <property type="project" value="InterPro"/>
</dbReference>
<evidence type="ECO:0000256" key="3">
    <source>
        <dbReference type="ARBA" id="ARBA00022536"/>
    </source>
</evidence>
<feature type="domain" description="EGF-like" evidence="9">
    <location>
        <begin position="79"/>
        <end position="119"/>
    </location>
</feature>
<keyword evidence="2" id="KW-0964">Secreted</keyword>
<protein>
    <submittedName>
        <fullName evidence="12">EGF-like domain-containing protein</fullName>
    </submittedName>
</protein>